<gene>
    <name evidence="3" type="primary">neuA</name>
    <name evidence="3" type="ORF">CVIC8964_0179</name>
</gene>
<dbReference type="InterPro" id="IPR001173">
    <property type="entry name" value="Glyco_trans_2-like"/>
</dbReference>
<dbReference type="PANTHER" id="PTHR21485:SF6">
    <property type="entry name" value="N-ACYLNEURAMINATE CYTIDYLYLTRANSFERASE-RELATED"/>
    <property type="match status" value="1"/>
</dbReference>
<evidence type="ECO:0000259" key="2">
    <source>
        <dbReference type="Pfam" id="PF00535"/>
    </source>
</evidence>
<dbReference type="InterPro" id="IPR011990">
    <property type="entry name" value="TPR-like_helical_dom_sf"/>
</dbReference>
<evidence type="ECO:0000313" key="3">
    <source>
        <dbReference type="EMBL" id="ARR01616.1"/>
    </source>
</evidence>
<dbReference type="PANTHER" id="PTHR21485">
    <property type="entry name" value="HAD SUPERFAMILY MEMBERS CMAS AND KDSC"/>
    <property type="match status" value="1"/>
</dbReference>
<dbReference type="STRING" id="1660074.CVIC8964_0179"/>
<dbReference type="SUPFAM" id="SSF48452">
    <property type="entry name" value="TPR-like"/>
    <property type="match status" value="1"/>
</dbReference>
<proteinExistence type="inferred from homology"/>
<name>A0A1X9SZL5_9BACT</name>
<sequence length="700" mass="80882">MKAVAIIPARGGSKGIPNKNIVDICGLPMIAYTINTALNSNIFNQVVVTTDNQDIKNVALSYGAYVIDRPSHLAQDNSSSLDAVEHALKYIIEQDNTFTHFALLQPTSPLRNEQHIIEAFDVYRSKNANSLVSVNLSTIPPQKTLVEINGQITPLTNLNDLTQNRQNLPKSYHPNGAIYISKIDDFLKDKNLFSDPLSIYTMDEQSSIDVDNFDDLEKVKNIFANLKNKEDIFTNLISLINKSLISKTNSQVYEKALEIYKTEDFVKVIDVLSKLDKLSFDEISLIGVVYFKLQEFEKSKPFLEYCINKDPKKSSKQSWLYYFNIIASQNDLEKCKDIINQVIKYNKIDIRFAKTVLNLFYESDNLEELSIINTIYPFYEEYCFNNAIKIPQKFSKAHVEYQISLNATYNKTKIDISDDVLENFEICIPTYQRKDILISTLKEIKEVNEKIHIRVLDNASTDGSFEELEKLAQQYPNLHISKNEKNMGYAYSIIKLLEESTKKYIILTSNEEPVIIDNISHIIKDCISQDIGIVSPVFFKFGRQCRGYNFNRDIPLNDFGRCCADFPGIIINAHLVKKYLHTLKEYNYKAYDEMYPVVFLSIIALVFGTGKYHRLPSVYVKYREENQNVKSKPTYNLPDARWAQTRTWMSVFDDLQKNTLTSKNKINEIENTKTFMMKNIINILKNAARREFPQYKEYFI</sequence>
<dbReference type="InterPro" id="IPR029044">
    <property type="entry name" value="Nucleotide-diphossugar_trans"/>
</dbReference>
<keyword evidence="3" id="KW-0548">Nucleotidyltransferase</keyword>
<dbReference type="RefSeq" id="WP_086333320.1">
    <property type="nucleotide sequence ID" value="NZ_CP018791.1"/>
</dbReference>
<accession>A0A1X9SZL5</accession>
<evidence type="ECO:0000256" key="1">
    <source>
        <dbReference type="ARBA" id="ARBA00010726"/>
    </source>
</evidence>
<dbReference type="EMBL" id="CP018791">
    <property type="protein sequence ID" value="ARR01616.1"/>
    <property type="molecule type" value="Genomic_DNA"/>
</dbReference>
<comment type="similarity">
    <text evidence="1">Belongs to the CMP-NeuNAc synthase family.</text>
</comment>
<dbReference type="AlphaFoldDB" id="A0A1X9SZL5"/>
<reference evidence="3 4" key="1">
    <citation type="journal article" date="2017" name="Genome Biol. Evol.">
        <title>Comparative Genomic Analysis Identifies a Campylobacter Clade Deficient in Selenium Metabolism.</title>
        <authorList>
            <person name="Miller W.G."/>
            <person name="Yee E."/>
            <person name="Lopes B.S."/>
            <person name="Chapman M.H."/>
            <person name="Huynh S."/>
            <person name="Bono J.L."/>
            <person name="Parker C.T."/>
            <person name="Strachan N.J.C."/>
            <person name="Forbes K.J."/>
        </authorList>
    </citation>
    <scope>NUCLEOTIDE SEQUENCE [LARGE SCALE GENOMIC DNA]</scope>
    <source>
        <strain evidence="3 4">RM8964</strain>
    </source>
</reference>
<dbReference type="Pfam" id="PF02348">
    <property type="entry name" value="CTP_transf_3"/>
    <property type="match status" value="1"/>
</dbReference>
<dbReference type="OrthoDB" id="9805604at2"/>
<dbReference type="InterPro" id="IPR003329">
    <property type="entry name" value="Cytidylyl_trans"/>
</dbReference>
<dbReference type="InterPro" id="IPR050793">
    <property type="entry name" value="CMP-NeuNAc_synthase"/>
</dbReference>
<dbReference type="EC" id="2.7.7.43" evidence="3"/>
<dbReference type="CDD" id="cd02513">
    <property type="entry name" value="CMP-NeuAc_Synthase"/>
    <property type="match status" value="1"/>
</dbReference>
<dbReference type="SUPFAM" id="SSF53448">
    <property type="entry name" value="Nucleotide-diphospho-sugar transferases"/>
    <property type="match status" value="2"/>
</dbReference>
<organism evidence="3 4">
    <name type="scientific">Campylobacter vicugnae</name>
    <dbReference type="NCBI Taxonomy" id="1660076"/>
    <lineage>
        <taxon>Bacteria</taxon>
        <taxon>Pseudomonadati</taxon>
        <taxon>Campylobacterota</taxon>
        <taxon>Epsilonproteobacteria</taxon>
        <taxon>Campylobacterales</taxon>
        <taxon>Campylobacteraceae</taxon>
        <taxon>Campylobacter</taxon>
    </lineage>
</organism>
<feature type="domain" description="Glycosyltransferase 2-like" evidence="2">
    <location>
        <begin position="426"/>
        <end position="507"/>
    </location>
</feature>
<dbReference type="Pfam" id="PF00535">
    <property type="entry name" value="Glycos_transf_2"/>
    <property type="match status" value="1"/>
</dbReference>
<dbReference type="Gene3D" id="3.90.550.10">
    <property type="entry name" value="Spore Coat Polysaccharide Biosynthesis Protein SpsA, Chain A"/>
    <property type="match status" value="2"/>
</dbReference>
<keyword evidence="3" id="KW-0808">Transferase</keyword>
<protein>
    <submittedName>
        <fullName evidence="3">CMP-N-acetylneuraminic acid synthetase (Glycosyltransferase, family 2 domain)</fullName>
        <ecNumber evidence="3">2.7.7.43</ecNumber>
    </submittedName>
</protein>
<evidence type="ECO:0000313" key="4">
    <source>
        <dbReference type="Proteomes" id="UP000194265"/>
    </source>
</evidence>
<dbReference type="Proteomes" id="UP000194265">
    <property type="component" value="Chromosome"/>
</dbReference>
<dbReference type="GO" id="GO:0008781">
    <property type="term" value="F:N-acylneuraminate cytidylyltransferase activity"/>
    <property type="evidence" value="ECO:0007669"/>
    <property type="project" value="UniProtKB-EC"/>
</dbReference>